<sequence>MKVFLRLLDFYINSSIHVALAVCSLLLLTYIEFKIPLSKSLLFFVFFGTISGYNFIKYAKVAGLHHSSLTNSLKSIQVFSVMAGVLMFYFAFQLSISSLATIGILGILTVLYAVPFLYRKSLRNVQGLKIFIVAFVWAGLTGIVPFIEARETIIIDVLIIFLQRFIVVLVLIFPFEIRDLPYDALILKTVAQKLGVINVKRIGYFLLAVLIGLEFLKEMVHISFLLSLLIISLSIAFVLFKSKTTQSKYFTIFWVEGLPILWLGLVLLLDDFLM</sequence>
<evidence type="ECO:0000256" key="1">
    <source>
        <dbReference type="SAM" id="Phobius"/>
    </source>
</evidence>
<dbReference type="Proteomes" id="UP001596415">
    <property type="component" value="Unassembled WGS sequence"/>
</dbReference>
<name>A0ABW2MS17_9FLAO</name>
<feature type="transmembrane region" description="Helical" evidence="1">
    <location>
        <begin position="12"/>
        <end position="31"/>
    </location>
</feature>
<gene>
    <name evidence="2" type="ORF">ACFQO1_02895</name>
</gene>
<feature type="transmembrane region" description="Helical" evidence="1">
    <location>
        <begin position="98"/>
        <end position="118"/>
    </location>
</feature>
<protein>
    <recommendedName>
        <fullName evidence="4">Prenyltransferase</fullName>
    </recommendedName>
</protein>
<keyword evidence="1" id="KW-0472">Membrane</keyword>
<feature type="transmembrane region" description="Helical" evidence="1">
    <location>
        <begin position="153"/>
        <end position="173"/>
    </location>
</feature>
<proteinExistence type="predicted"/>
<evidence type="ECO:0008006" key="4">
    <source>
        <dbReference type="Google" id="ProtNLM"/>
    </source>
</evidence>
<keyword evidence="1" id="KW-1133">Transmembrane helix</keyword>
<organism evidence="2 3">
    <name type="scientific">Jejudonia soesokkakensis</name>
    <dbReference type="NCBI Taxonomy" id="1323432"/>
    <lineage>
        <taxon>Bacteria</taxon>
        <taxon>Pseudomonadati</taxon>
        <taxon>Bacteroidota</taxon>
        <taxon>Flavobacteriia</taxon>
        <taxon>Flavobacteriales</taxon>
        <taxon>Flavobacteriaceae</taxon>
        <taxon>Jejudonia</taxon>
    </lineage>
</organism>
<accession>A0ABW2MS17</accession>
<evidence type="ECO:0000313" key="3">
    <source>
        <dbReference type="Proteomes" id="UP001596415"/>
    </source>
</evidence>
<feature type="transmembrane region" description="Helical" evidence="1">
    <location>
        <begin position="194"/>
        <end position="213"/>
    </location>
</feature>
<dbReference type="RefSeq" id="WP_380216468.1">
    <property type="nucleotide sequence ID" value="NZ_JBHTBN010000001.1"/>
</dbReference>
<feature type="transmembrane region" description="Helical" evidence="1">
    <location>
        <begin position="219"/>
        <end position="240"/>
    </location>
</feature>
<feature type="transmembrane region" description="Helical" evidence="1">
    <location>
        <begin position="37"/>
        <end position="56"/>
    </location>
</feature>
<reference evidence="3" key="1">
    <citation type="journal article" date="2019" name="Int. J. Syst. Evol. Microbiol.">
        <title>The Global Catalogue of Microorganisms (GCM) 10K type strain sequencing project: providing services to taxonomists for standard genome sequencing and annotation.</title>
        <authorList>
            <consortium name="The Broad Institute Genomics Platform"/>
            <consortium name="The Broad Institute Genome Sequencing Center for Infectious Disease"/>
            <person name="Wu L."/>
            <person name="Ma J."/>
        </authorList>
    </citation>
    <scope>NUCLEOTIDE SEQUENCE [LARGE SCALE GENOMIC DNA]</scope>
    <source>
        <strain evidence="3">CGMCC 1.16306</strain>
    </source>
</reference>
<evidence type="ECO:0000313" key="2">
    <source>
        <dbReference type="EMBL" id="MFC7356620.1"/>
    </source>
</evidence>
<keyword evidence="3" id="KW-1185">Reference proteome</keyword>
<dbReference type="EMBL" id="JBHTBN010000001">
    <property type="protein sequence ID" value="MFC7356620.1"/>
    <property type="molecule type" value="Genomic_DNA"/>
</dbReference>
<feature type="transmembrane region" description="Helical" evidence="1">
    <location>
        <begin position="130"/>
        <end position="147"/>
    </location>
</feature>
<keyword evidence="1" id="KW-0812">Transmembrane</keyword>
<feature type="transmembrane region" description="Helical" evidence="1">
    <location>
        <begin position="252"/>
        <end position="269"/>
    </location>
</feature>
<feature type="transmembrane region" description="Helical" evidence="1">
    <location>
        <begin position="76"/>
        <end position="92"/>
    </location>
</feature>
<comment type="caution">
    <text evidence="2">The sequence shown here is derived from an EMBL/GenBank/DDBJ whole genome shotgun (WGS) entry which is preliminary data.</text>
</comment>